<dbReference type="AlphaFoldDB" id="A0A0A2VNA0"/>
<name>A0A0A2VNA0_BEABA</name>
<sequence length="191" mass="21441">MVMAHDLFDGVSNVVEWFAGLRDEEPEASRVNVTRDWVLANASLVQEVVQSDATDVALCGATGALLRKFERDTDGRGACLQWFDRVEMSKHVLGFARACRPLFGRRDHWRLWQPRMMSSLETHGRWRLHGRLMLVANLETLIRLCLVAATREESTSEMDALCGVIWDKLGSMAWPGAAGYGGRSDLSDFAE</sequence>
<dbReference type="Proteomes" id="UP000030106">
    <property type="component" value="Unassembled WGS sequence"/>
</dbReference>
<dbReference type="HOGENOM" id="CLU_1421196_0_0_1"/>
<organism evidence="1 2">
    <name type="scientific">Beauveria bassiana D1-5</name>
    <dbReference type="NCBI Taxonomy" id="1245745"/>
    <lineage>
        <taxon>Eukaryota</taxon>
        <taxon>Fungi</taxon>
        <taxon>Dikarya</taxon>
        <taxon>Ascomycota</taxon>
        <taxon>Pezizomycotina</taxon>
        <taxon>Sordariomycetes</taxon>
        <taxon>Hypocreomycetidae</taxon>
        <taxon>Hypocreales</taxon>
        <taxon>Cordycipitaceae</taxon>
        <taxon>Beauveria</taxon>
    </lineage>
</organism>
<dbReference type="EMBL" id="ANFO01001649">
    <property type="protein sequence ID" value="KGQ02319.1"/>
    <property type="molecule type" value="Genomic_DNA"/>
</dbReference>
<proteinExistence type="predicted"/>
<comment type="caution">
    <text evidence="1">The sequence shown here is derived from an EMBL/GenBank/DDBJ whole genome shotgun (WGS) entry which is preliminary data.</text>
</comment>
<accession>A0A0A2VNA0</accession>
<evidence type="ECO:0000313" key="1">
    <source>
        <dbReference type="EMBL" id="KGQ02319.1"/>
    </source>
</evidence>
<gene>
    <name evidence="1" type="ORF">BBAD15_g12472</name>
</gene>
<protein>
    <submittedName>
        <fullName evidence="1">Uncharacterized protein</fullName>
    </submittedName>
</protein>
<evidence type="ECO:0000313" key="2">
    <source>
        <dbReference type="Proteomes" id="UP000030106"/>
    </source>
</evidence>
<reference evidence="1 2" key="1">
    <citation type="submission" date="2012-10" db="EMBL/GenBank/DDBJ databases">
        <title>Genome sequencing and analysis of entomopathogenic fungi Beauveria bassiana D1-5.</title>
        <authorList>
            <person name="Li Q."/>
            <person name="Wang L."/>
            <person name="Zhang Z."/>
            <person name="Wang Q."/>
            <person name="Ren J."/>
            <person name="Wang M."/>
            <person name="Xu W."/>
            <person name="Wang J."/>
            <person name="Lu Y."/>
            <person name="Du Q."/>
            <person name="Sun Z."/>
        </authorList>
    </citation>
    <scope>NUCLEOTIDE SEQUENCE [LARGE SCALE GENOMIC DNA]</scope>
    <source>
        <strain evidence="1 2">D1-5</strain>
    </source>
</reference>